<evidence type="ECO:0000256" key="3">
    <source>
        <dbReference type="SAM" id="MobiDB-lite"/>
    </source>
</evidence>
<protein>
    <submittedName>
        <fullName evidence="5">Putative transcriptional regulatory protein</fullName>
    </submittedName>
</protein>
<dbReference type="CDD" id="cd12148">
    <property type="entry name" value="fungal_TF_MHR"/>
    <property type="match status" value="1"/>
</dbReference>
<dbReference type="EMBL" id="LXFE01001063">
    <property type="protein sequence ID" value="OLL23952.1"/>
    <property type="molecule type" value="Genomic_DNA"/>
</dbReference>
<proteinExistence type="predicted"/>
<feature type="domain" description="Zn(2)-C6 fungal-type" evidence="4">
    <location>
        <begin position="70"/>
        <end position="101"/>
    </location>
</feature>
<dbReference type="AlphaFoldDB" id="A0A1U7LN30"/>
<dbReference type="OrthoDB" id="4337792at2759"/>
<dbReference type="InterPro" id="IPR050613">
    <property type="entry name" value="Sec_Metabolite_Reg"/>
</dbReference>
<evidence type="ECO:0000256" key="1">
    <source>
        <dbReference type="ARBA" id="ARBA00004123"/>
    </source>
</evidence>
<dbReference type="Proteomes" id="UP000186594">
    <property type="component" value="Unassembled WGS sequence"/>
</dbReference>
<dbReference type="CDD" id="cd00067">
    <property type="entry name" value="GAL4"/>
    <property type="match status" value="1"/>
</dbReference>
<dbReference type="Pfam" id="PF00172">
    <property type="entry name" value="Zn_clus"/>
    <property type="match status" value="1"/>
</dbReference>
<comment type="caution">
    <text evidence="5">The sequence shown here is derived from an EMBL/GenBank/DDBJ whole genome shotgun (WGS) entry which is preliminary data.</text>
</comment>
<evidence type="ECO:0000256" key="2">
    <source>
        <dbReference type="ARBA" id="ARBA00023242"/>
    </source>
</evidence>
<accession>A0A1U7LN30</accession>
<reference evidence="5 6" key="1">
    <citation type="submission" date="2016-04" db="EMBL/GenBank/DDBJ databases">
        <title>Evolutionary innovation and constraint leading to complex multicellularity in the Ascomycota.</title>
        <authorList>
            <person name="Cisse O."/>
            <person name="Nguyen A."/>
            <person name="Hewitt D.A."/>
            <person name="Jedd G."/>
            <person name="Stajich J.E."/>
        </authorList>
    </citation>
    <scope>NUCLEOTIDE SEQUENCE [LARGE SCALE GENOMIC DNA]</scope>
    <source>
        <strain evidence="5 6">DAH-3</strain>
    </source>
</reference>
<dbReference type="InterPro" id="IPR036864">
    <property type="entry name" value="Zn2-C6_fun-type_DNA-bd_sf"/>
</dbReference>
<dbReference type="PANTHER" id="PTHR31001">
    <property type="entry name" value="UNCHARACTERIZED TRANSCRIPTIONAL REGULATORY PROTEIN"/>
    <property type="match status" value="1"/>
</dbReference>
<gene>
    <name evidence="5" type="ORF">NEOLI_003312</name>
</gene>
<dbReference type="GO" id="GO:0000981">
    <property type="term" value="F:DNA-binding transcription factor activity, RNA polymerase II-specific"/>
    <property type="evidence" value="ECO:0007669"/>
    <property type="project" value="InterPro"/>
</dbReference>
<evidence type="ECO:0000259" key="4">
    <source>
        <dbReference type="PROSITE" id="PS50048"/>
    </source>
</evidence>
<name>A0A1U7LN30_NEOID</name>
<dbReference type="Gene3D" id="4.10.240.10">
    <property type="entry name" value="Zn(2)-C6 fungal-type DNA-binding domain"/>
    <property type="match status" value="1"/>
</dbReference>
<dbReference type="SMART" id="SM00066">
    <property type="entry name" value="GAL4"/>
    <property type="match status" value="1"/>
</dbReference>
<dbReference type="STRING" id="1198029.A0A1U7LN30"/>
<comment type="subcellular location">
    <subcellularLocation>
        <location evidence="1">Nucleus</location>
    </subcellularLocation>
</comment>
<evidence type="ECO:0000313" key="6">
    <source>
        <dbReference type="Proteomes" id="UP000186594"/>
    </source>
</evidence>
<dbReference type="GO" id="GO:0008270">
    <property type="term" value="F:zinc ion binding"/>
    <property type="evidence" value="ECO:0007669"/>
    <property type="project" value="InterPro"/>
</dbReference>
<keyword evidence="2" id="KW-0539">Nucleus</keyword>
<dbReference type="PROSITE" id="PS50048">
    <property type="entry name" value="ZN2_CY6_FUNGAL_2"/>
    <property type="match status" value="1"/>
</dbReference>
<keyword evidence="6" id="KW-1185">Reference proteome</keyword>
<feature type="compositionally biased region" description="Polar residues" evidence="3">
    <location>
        <begin position="25"/>
        <end position="40"/>
    </location>
</feature>
<feature type="region of interest" description="Disordered" evidence="3">
    <location>
        <begin position="25"/>
        <end position="65"/>
    </location>
</feature>
<dbReference type="SUPFAM" id="SSF57701">
    <property type="entry name" value="Zn2/Cys6 DNA-binding domain"/>
    <property type="match status" value="1"/>
</dbReference>
<dbReference type="InterPro" id="IPR001138">
    <property type="entry name" value="Zn2Cys6_DnaBD"/>
</dbReference>
<dbReference type="GO" id="GO:0005634">
    <property type="term" value="C:nucleus"/>
    <property type="evidence" value="ECO:0007669"/>
    <property type="project" value="UniProtKB-SubCell"/>
</dbReference>
<dbReference type="PROSITE" id="PS00463">
    <property type="entry name" value="ZN2_CY6_FUNGAL_1"/>
    <property type="match status" value="1"/>
</dbReference>
<organism evidence="5 6">
    <name type="scientific">Neolecta irregularis (strain DAH-3)</name>
    <dbReference type="NCBI Taxonomy" id="1198029"/>
    <lineage>
        <taxon>Eukaryota</taxon>
        <taxon>Fungi</taxon>
        <taxon>Dikarya</taxon>
        <taxon>Ascomycota</taxon>
        <taxon>Taphrinomycotina</taxon>
        <taxon>Neolectales</taxon>
        <taxon>Neolectaceae</taxon>
        <taxon>Neolecta</taxon>
    </lineage>
</organism>
<sequence>MSYYPPELDLVNTCSPQYSHYHFQPPSTFPRQDNCNSTAPRQKRSHSDGDDQDQTSVNGGTSKRKRIPQSCIPCRLRKAKCDRKFPCGCCKKRREDSKCKYEDPSTIVQDHADLMEELQRTQEELARVSARSASIVDQAALEAALTLGGIGKCPDDNNGLSGSLMETPESTNGVPVPHFYLASDIQEADPSKLRRLVLIITKQLVSDRRAADLLMGRFIKVHPAAHFLIPFDVFQREYEAFWKSLSTIDSLEDRKKEDLAHRPFWPAVLLALFAVAVRSYARDDDPEWMFIKKTHGHRPREYRELLLKAVTRILLTYDYLETYDLDVITILVLNQYNGDIITDKLCWVNTGILGSMARGLSLHSLNPGYSETDNVRRQRLWDAVQGNESLHAWEKSIPTQMDLCELEKTSVPFVLLSPEPSGDSFGLQWAQYYYRLSAYFSTIYKFIYQASPSYTKAIQLDKIIRANVKSTPSWLEINSPTRNMELSWKKIIIEATINRLLLAVHLPFVRSSSQKYNEFHKKAIEAAKKQMQLFNIFRKKPQELAPFSWFANKLIYTSVLVATLLFALEMAANKSADQVGWQLVSDTYTSLRHCDICIKTDQSNAVDVIIHNLLEEKHITQGMLAGLDPFPGFDACGWKWAFRYILKGK</sequence>
<evidence type="ECO:0000313" key="5">
    <source>
        <dbReference type="EMBL" id="OLL23952.1"/>
    </source>
</evidence>